<evidence type="ECO:0000313" key="2">
    <source>
        <dbReference type="Proteomes" id="UP001430953"/>
    </source>
</evidence>
<evidence type="ECO:0000313" key="1">
    <source>
        <dbReference type="EMBL" id="KAL0104541.1"/>
    </source>
</evidence>
<comment type="caution">
    <text evidence="1">The sequence shown here is derived from an EMBL/GenBank/DDBJ whole genome shotgun (WGS) entry which is preliminary data.</text>
</comment>
<dbReference type="Proteomes" id="UP001430953">
    <property type="component" value="Unassembled WGS sequence"/>
</dbReference>
<reference evidence="1 2" key="1">
    <citation type="submission" date="2023-03" db="EMBL/GenBank/DDBJ databases">
        <title>High recombination rates correlate with genetic variation in Cardiocondyla obscurior ants.</title>
        <authorList>
            <person name="Errbii M."/>
        </authorList>
    </citation>
    <scope>NUCLEOTIDE SEQUENCE [LARGE SCALE GENOMIC DNA]</scope>
    <source>
        <strain evidence="1">Alpha-2009</strain>
        <tissue evidence="1">Whole body</tissue>
    </source>
</reference>
<name>A0AAW2ELE0_9HYME</name>
<accession>A0AAW2ELE0</accession>
<gene>
    <name evidence="1" type="ORF">PUN28_017338</name>
</gene>
<keyword evidence="2" id="KW-1185">Reference proteome</keyword>
<sequence>MAYNICGPPDTRFARLKRWEIAARASPRYFSAAAGTGPITSTSYCVCSNPVQCLVSILIPPGKHLNALYKLLITNIMNRR</sequence>
<dbReference type="AlphaFoldDB" id="A0AAW2ELE0"/>
<proteinExistence type="predicted"/>
<protein>
    <submittedName>
        <fullName evidence="1">Uncharacterized protein</fullName>
    </submittedName>
</protein>
<organism evidence="1 2">
    <name type="scientific">Cardiocondyla obscurior</name>
    <dbReference type="NCBI Taxonomy" id="286306"/>
    <lineage>
        <taxon>Eukaryota</taxon>
        <taxon>Metazoa</taxon>
        <taxon>Ecdysozoa</taxon>
        <taxon>Arthropoda</taxon>
        <taxon>Hexapoda</taxon>
        <taxon>Insecta</taxon>
        <taxon>Pterygota</taxon>
        <taxon>Neoptera</taxon>
        <taxon>Endopterygota</taxon>
        <taxon>Hymenoptera</taxon>
        <taxon>Apocrita</taxon>
        <taxon>Aculeata</taxon>
        <taxon>Formicoidea</taxon>
        <taxon>Formicidae</taxon>
        <taxon>Myrmicinae</taxon>
        <taxon>Cardiocondyla</taxon>
    </lineage>
</organism>
<dbReference type="EMBL" id="JADYXP020000020">
    <property type="protein sequence ID" value="KAL0104541.1"/>
    <property type="molecule type" value="Genomic_DNA"/>
</dbReference>